<dbReference type="Pfam" id="PF21955">
    <property type="entry name" value="CarG-like"/>
    <property type="match status" value="1"/>
</dbReference>
<dbReference type="InterPro" id="IPR054139">
    <property type="entry name" value="CarG-like"/>
</dbReference>
<feature type="chain" id="PRO_5026974004" evidence="1">
    <location>
        <begin position="23"/>
        <end position="188"/>
    </location>
</feature>
<dbReference type="Proteomes" id="UP000484015">
    <property type="component" value="Unassembled WGS sequence"/>
</dbReference>
<dbReference type="EMBL" id="WNLA01000033">
    <property type="protein sequence ID" value="MTW05938.1"/>
    <property type="molecule type" value="Genomic_DNA"/>
</dbReference>
<feature type="signal peptide" evidence="1">
    <location>
        <begin position="1"/>
        <end position="22"/>
    </location>
</feature>
<comment type="caution">
    <text evidence="2">The sequence shown here is derived from an EMBL/GenBank/DDBJ whole genome shotgun (WGS) entry which is preliminary data.</text>
</comment>
<dbReference type="AlphaFoldDB" id="A0A6L6Q9R4"/>
<evidence type="ECO:0000313" key="3">
    <source>
        <dbReference type="Proteomes" id="UP000484015"/>
    </source>
</evidence>
<organism evidence="2 3">
    <name type="scientific">Pseudoduganella ginsengisoli</name>
    <dbReference type="NCBI Taxonomy" id="1462440"/>
    <lineage>
        <taxon>Bacteria</taxon>
        <taxon>Pseudomonadati</taxon>
        <taxon>Pseudomonadota</taxon>
        <taxon>Betaproteobacteria</taxon>
        <taxon>Burkholderiales</taxon>
        <taxon>Oxalobacteraceae</taxon>
        <taxon>Telluria group</taxon>
        <taxon>Pseudoduganella</taxon>
    </lineage>
</organism>
<keyword evidence="1" id="KW-0732">Signal</keyword>
<proteinExistence type="predicted"/>
<dbReference type="OrthoDB" id="5950643at2"/>
<gene>
    <name evidence="2" type="ORF">GM668_28050</name>
</gene>
<name>A0A6L6Q9R4_9BURK</name>
<keyword evidence="3" id="KW-1185">Reference proteome</keyword>
<sequence>MMNYVKRIAFPVLFCCFGSAWATDAKVIHLHYGVNQVNFAGAGAEGLAVLGRRENFNAHGFDVLTLYLKPKQTSNGAEDWQLVSLFDGQQEALTVNVGGGADCTLHDFRLVPANGSVSLIVADRELGTSFADAAPVKFKHYALRHNASSEMGHPLYYFELVKTSRAKRSYCDVGDAFEKELRIGPYRQ</sequence>
<reference evidence="2 3" key="1">
    <citation type="submission" date="2019-11" db="EMBL/GenBank/DDBJ databases">
        <title>Type strains purchased from KCTC, JCM and DSMZ.</title>
        <authorList>
            <person name="Lu H."/>
        </authorList>
    </citation>
    <scope>NUCLEOTIDE SEQUENCE [LARGE SCALE GENOMIC DNA]</scope>
    <source>
        <strain evidence="2 3">KCTC 42409</strain>
    </source>
</reference>
<dbReference type="RefSeq" id="WP_155442281.1">
    <property type="nucleotide sequence ID" value="NZ_WNLA01000033.1"/>
</dbReference>
<accession>A0A6L6Q9R4</accession>
<evidence type="ECO:0000256" key="1">
    <source>
        <dbReference type="SAM" id="SignalP"/>
    </source>
</evidence>
<protein>
    <submittedName>
        <fullName evidence="2">Uncharacterized protein</fullName>
    </submittedName>
</protein>
<evidence type="ECO:0000313" key="2">
    <source>
        <dbReference type="EMBL" id="MTW05938.1"/>
    </source>
</evidence>